<dbReference type="Proteomes" id="UP000298663">
    <property type="component" value="Unassembled WGS sequence"/>
</dbReference>
<keyword evidence="6" id="KW-1185">Reference proteome</keyword>
<comment type="caution">
    <text evidence="5">The sequence shown here is derived from an EMBL/GenBank/DDBJ whole genome shotgun (WGS) entry which is preliminary data.</text>
</comment>
<proteinExistence type="inferred from homology"/>
<accession>A0A4U5PFN6</accession>
<organism evidence="5 6">
    <name type="scientific">Steinernema carpocapsae</name>
    <name type="common">Entomopathogenic nematode</name>
    <dbReference type="NCBI Taxonomy" id="34508"/>
    <lineage>
        <taxon>Eukaryota</taxon>
        <taxon>Metazoa</taxon>
        <taxon>Ecdysozoa</taxon>
        <taxon>Nematoda</taxon>
        <taxon>Chromadorea</taxon>
        <taxon>Rhabditida</taxon>
        <taxon>Tylenchina</taxon>
        <taxon>Panagrolaimomorpha</taxon>
        <taxon>Strongyloidoidea</taxon>
        <taxon>Steinernematidae</taxon>
        <taxon>Steinernema</taxon>
    </lineage>
</organism>
<protein>
    <recommendedName>
        <fullName evidence="3">CCR4-NOT transcription complex subunit 9</fullName>
    </recommendedName>
    <alternativeName>
        <fullName evidence="4">Cell differentiation protein RQCD1 homolog</fullName>
    </alternativeName>
</protein>
<comment type="similarity">
    <text evidence="2">Belongs to the CNOT9 family.</text>
</comment>
<evidence type="ECO:0000256" key="4">
    <source>
        <dbReference type="ARBA" id="ARBA00030283"/>
    </source>
</evidence>
<dbReference type="AlphaFoldDB" id="A0A4U5PFN6"/>
<dbReference type="PANTHER" id="PTHR12262">
    <property type="entry name" value="CCR4-NOT TRANSCRIPTION COMPLEX SUBUNIT 9"/>
    <property type="match status" value="1"/>
</dbReference>
<evidence type="ECO:0000256" key="3">
    <source>
        <dbReference type="ARBA" id="ARBA00014171"/>
    </source>
</evidence>
<reference evidence="5 6" key="1">
    <citation type="journal article" date="2015" name="Genome Biol.">
        <title>Comparative genomics of Steinernema reveals deeply conserved gene regulatory networks.</title>
        <authorList>
            <person name="Dillman A.R."/>
            <person name="Macchietto M."/>
            <person name="Porter C.F."/>
            <person name="Rogers A."/>
            <person name="Williams B."/>
            <person name="Antoshechkin I."/>
            <person name="Lee M.M."/>
            <person name="Goodwin Z."/>
            <person name="Lu X."/>
            <person name="Lewis E.E."/>
            <person name="Goodrich-Blair H."/>
            <person name="Stock S.P."/>
            <person name="Adams B.J."/>
            <person name="Sternberg P.W."/>
            <person name="Mortazavi A."/>
        </authorList>
    </citation>
    <scope>NUCLEOTIDE SEQUENCE [LARGE SCALE GENOMIC DNA]</scope>
    <source>
        <strain evidence="5 6">ALL</strain>
    </source>
</reference>
<sequence>MMSDYKEEVKTKLAELREVSLRAEAVTYLVNHRSDDPELPNLIMGTNGALQALFQEVLAVYPYLDPPRIPSELASRACQALALLQKVASDRIGAVLFIRCDYIMFVLPFMYSLEGGTMEHLRTAALGVVGALLTFESENEEVVQYLMRTPMIPLCLRMMAQDTSVITTLGTFVLQKILSTRPGLTHCCALPERVANVVSTLNIVLHQVAMYPSPRLLRTVLRCYRSLTNNHRALPAIRLLLPPSLKDGTFDDLIEENEAIEEEWRKLLEATATCDLNSSGGTGMTDEEIEEELAKEMVLTALQGAF</sequence>
<reference evidence="5 6" key="2">
    <citation type="journal article" date="2019" name="G3 (Bethesda)">
        <title>Hybrid Assembly of the Genome of the Entomopathogenic Nematode Steinernema carpocapsae Identifies the X-Chromosome.</title>
        <authorList>
            <person name="Serra L."/>
            <person name="Macchietto M."/>
            <person name="Macias-Munoz A."/>
            <person name="McGill C.J."/>
            <person name="Rodriguez I.M."/>
            <person name="Rodriguez B."/>
            <person name="Murad R."/>
            <person name="Mortazavi A."/>
        </authorList>
    </citation>
    <scope>NUCLEOTIDE SEQUENCE [LARGE SCALE GENOMIC DNA]</scope>
    <source>
        <strain evidence="5 6">ALL</strain>
    </source>
</reference>
<evidence type="ECO:0000256" key="1">
    <source>
        <dbReference type="ARBA" id="ARBA00004201"/>
    </source>
</evidence>
<dbReference type="SUPFAM" id="SSF48371">
    <property type="entry name" value="ARM repeat"/>
    <property type="match status" value="1"/>
</dbReference>
<dbReference type="STRING" id="34508.A0A4U5PFN6"/>
<dbReference type="EMBL" id="AZBU02000002">
    <property type="protein sequence ID" value="TKR95367.1"/>
    <property type="molecule type" value="Genomic_DNA"/>
</dbReference>
<comment type="subcellular location">
    <subcellularLocation>
        <location evidence="1">Cytoplasm</location>
        <location evidence="1">P-body</location>
    </subcellularLocation>
</comment>
<dbReference type="GO" id="GO:0030014">
    <property type="term" value="C:CCR4-NOT complex"/>
    <property type="evidence" value="ECO:0007669"/>
    <property type="project" value="InterPro"/>
</dbReference>
<dbReference type="InterPro" id="IPR007216">
    <property type="entry name" value="CNOT9"/>
</dbReference>
<dbReference type="Gene3D" id="1.25.10.10">
    <property type="entry name" value="Leucine-rich Repeat Variant"/>
    <property type="match status" value="1"/>
</dbReference>
<dbReference type="GO" id="GO:0000932">
    <property type="term" value="C:P-body"/>
    <property type="evidence" value="ECO:0007669"/>
    <property type="project" value="UniProtKB-SubCell"/>
</dbReference>
<evidence type="ECO:0000256" key="2">
    <source>
        <dbReference type="ARBA" id="ARBA00006385"/>
    </source>
</evidence>
<dbReference type="OrthoDB" id="1183224at2759"/>
<dbReference type="GO" id="GO:0006402">
    <property type="term" value="P:mRNA catabolic process"/>
    <property type="evidence" value="ECO:0007669"/>
    <property type="project" value="InterPro"/>
</dbReference>
<name>A0A4U5PFN6_STECR</name>
<dbReference type="Pfam" id="PF04078">
    <property type="entry name" value="Rcd1"/>
    <property type="match status" value="1"/>
</dbReference>
<dbReference type="InterPro" id="IPR016024">
    <property type="entry name" value="ARM-type_fold"/>
</dbReference>
<dbReference type="InterPro" id="IPR011989">
    <property type="entry name" value="ARM-like"/>
</dbReference>
<gene>
    <name evidence="5" type="ORF">L596_009546</name>
</gene>
<evidence type="ECO:0000313" key="5">
    <source>
        <dbReference type="EMBL" id="TKR95367.1"/>
    </source>
</evidence>
<evidence type="ECO:0000313" key="6">
    <source>
        <dbReference type="Proteomes" id="UP000298663"/>
    </source>
</evidence>